<dbReference type="AlphaFoldDB" id="A0A926Q0N5"/>
<dbReference type="PANTHER" id="PTHR22600:SF57">
    <property type="entry name" value="BETA-N-ACETYLHEXOSAMINIDASE"/>
    <property type="match status" value="1"/>
</dbReference>
<keyword evidence="5" id="KW-0326">Glycosidase</keyword>
<dbReference type="EC" id="3.2.1.52" evidence="3"/>
<feature type="domain" description="Glycoside hydrolase family 20 catalytic" evidence="6">
    <location>
        <begin position="160"/>
        <end position="305"/>
    </location>
</feature>
<evidence type="ECO:0000256" key="2">
    <source>
        <dbReference type="ARBA" id="ARBA00006285"/>
    </source>
</evidence>
<protein>
    <recommendedName>
        <fullName evidence="3">beta-N-acetylhexosaminidase</fullName>
        <ecNumber evidence="3">3.2.1.52</ecNumber>
    </recommendedName>
</protein>
<evidence type="ECO:0000313" key="8">
    <source>
        <dbReference type="EMBL" id="MBC9794963.1"/>
    </source>
</evidence>
<dbReference type="InterPro" id="IPR015883">
    <property type="entry name" value="Glyco_hydro_20_cat"/>
</dbReference>
<sequence>MIKGQKNLIWFILFLLVNRANSQEDIFKSRLTADELQKAPVKLIPYPQEAVWGRGSASFEAVKLSSDVVLSQSLMDEFLDILNENHIELSERSRKSVVFKTVKNMPAEGYVLEVGKKSIQIRASDNAGRFYAMQTLRQLIAVSGGKAAIQMCAIRDKPAFPVRGYMVDVGRNFQSLELLKHQIDVMARYKFNVFQWHLTDRPAWRIESKVFPELTAAGNHRQTRDPGKYYTYNEIRELIKYAEKKQIQVIPEIDMPGHSDSFMTATGHKMESPEGMKILEKALSEFFEEIPKELCPTVHIGSDEVKIDNPEEFITRMVSACESHGREVIIWNPGLPASQNVIRQTWKPDHIEENTYREIDSWNSYINNGDPFVHISKLFFKPIGKGSVNDVQGGIICMWNDVNSDKEDDFIRNNPLYPSLLTYAWKTWTADVQHASKEYLTKIPLKGTPENTYFKAFEEFLMYHKEKYFKEEPFPYTYQAQTHWKLFGPFDASEPDMTSGKIRLLAKDTNNYKSATGNTIYIKDRFKLGGYYPGAKPGEDYYAVTYIHSKEETGLNAWIGFETPFRANRVYAGTPESGEWDVNGGNIWINDIELAAPHWKNPGWKPSKTSGWGSAEDQEIPWRDEELYWTRNKVTVPLKQGWNEIIIKVPGSNDYQNWMFTFAPFYDNEFLISDFPTK</sequence>
<dbReference type="SUPFAM" id="SSF51445">
    <property type="entry name" value="(Trans)glycosidases"/>
    <property type="match status" value="1"/>
</dbReference>
<dbReference type="Pfam" id="PF02838">
    <property type="entry name" value="Glyco_hydro_20b"/>
    <property type="match status" value="1"/>
</dbReference>
<organism evidence="8 9">
    <name type="scientific">Sinomicrobium weinanense</name>
    <dbReference type="NCBI Taxonomy" id="2842200"/>
    <lineage>
        <taxon>Bacteria</taxon>
        <taxon>Pseudomonadati</taxon>
        <taxon>Bacteroidota</taxon>
        <taxon>Flavobacteriia</taxon>
        <taxon>Flavobacteriales</taxon>
        <taxon>Flavobacteriaceae</taxon>
        <taxon>Sinomicrobium</taxon>
    </lineage>
</organism>
<feature type="domain" description="Beta-hexosaminidase bacterial type N-terminal" evidence="7">
    <location>
        <begin position="42"/>
        <end position="156"/>
    </location>
</feature>
<dbReference type="InterPro" id="IPR025705">
    <property type="entry name" value="Beta_hexosaminidase_sua/sub"/>
</dbReference>
<reference evidence="8 9" key="1">
    <citation type="submission" date="2020-09" db="EMBL/GenBank/DDBJ databases">
        <title>Sinomicrobium weinanense sp. nov., a halophilic bacteria isolated from saline-alkali soil.</title>
        <authorList>
            <person name="Wu P."/>
            <person name="Ren H."/>
            <person name="Mei Y."/>
            <person name="Liang Y."/>
            <person name="Chen Z."/>
        </authorList>
    </citation>
    <scope>NUCLEOTIDE SEQUENCE [LARGE SCALE GENOMIC DNA]</scope>
    <source>
        <strain evidence="8 9">FJxs</strain>
    </source>
</reference>
<comment type="similarity">
    <text evidence="2">Belongs to the glycosyl hydrolase 20 family.</text>
</comment>
<dbReference type="RefSeq" id="WP_187964119.1">
    <property type="nucleotide sequence ID" value="NZ_JACVDC010000005.1"/>
</dbReference>
<dbReference type="GO" id="GO:0016020">
    <property type="term" value="C:membrane"/>
    <property type="evidence" value="ECO:0007669"/>
    <property type="project" value="TreeGrafter"/>
</dbReference>
<dbReference type="Proteomes" id="UP000653730">
    <property type="component" value="Unassembled WGS sequence"/>
</dbReference>
<dbReference type="SUPFAM" id="SSF55545">
    <property type="entry name" value="beta-N-acetylhexosaminidase-like domain"/>
    <property type="match status" value="1"/>
</dbReference>
<dbReference type="GO" id="GO:0005975">
    <property type="term" value="P:carbohydrate metabolic process"/>
    <property type="evidence" value="ECO:0007669"/>
    <property type="project" value="InterPro"/>
</dbReference>
<evidence type="ECO:0000259" key="7">
    <source>
        <dbReference type="Pfam" id="PF02838"/>
    </source>
</evidence>
<comment type="catalytic activity">
    <reaction evidence="1">
        <text>Hydrolysis of terminal non-reducing N-acetyl-D-hexosamine residues in N-acetyl-beta-D-hexosaminides.</text>
        <dbReference type="EC" id="3.2.1.52"/>
    </reaction>
</comment>
<evidence type="ECO:0000259" key="6">
    <source>
        <dbReference type="Pfam" id="PF00728"/>
    </source>
</evidence>
<keyword evidence="4" id="KW-0378">Hydrolase</keyword>
<dbReference type="InterPro" id="IPR017853">
    <property type="entry name" value="GH"/>
</dbReference>
<evidence type="ECO:0000256" key="1">
    <source>
        <dbReference type="ARBA" id="ARBA00001231"/>
    </source>
</evidence>
<comment type="caution">
    <text evidence="8">The sequence shown here is derived from an EMBL/GenBank/DDBJ whole genome shotgun (WGS) entry which is preliminary data.</text>
</comment>
<dbReference type="InterPro" id="IPR029018">
    <property type="entry name" value="Hex-like_dom2"/>
</dbReference>
<dbReference type="InterPro" id="IPR015882">
    <property type="entry name" value="HEX_bac_N"/>
</dbReference>
<name>A0A926Q0N5_9FLAO</name>
<evidence type="ECO:0000256" key="5">
    <source>
        <dbReference type="ARBA" id="ARBA00023295"/>
    </source>
</evidence>
<keyword evidence="9" id="KW-1185">Reference proteome</keyword>
<dbReference type="EMBL" id="JACVDC010000005">
    <property type="protein sequence ID" value="MBC9794963.1"/>
    <property type="molecule type" value="Genomic_DNA"/>
</dbReference>
<evidence type="ECO:0000256" key="3">
    <source>
        <dbReference type="ARBA" id="ARBA00012663"/>
    </source>
</evidence>
<dbReference type="GO" id="GO:0030203">
    <property type="term" value="P:glycosaminoglycan metabolic process"/>
    <property type="evidence" value="ECO:0007669"/>
    <property type="project" value="TreeGrafter"/>
</dbReference>
<dbReference type="Pfam" id="PF00728">
    <property type="entry name" value="Glyco_hydro_20"/>
    <property type="match status" value="1"/>
</dbReference>
<proteinExistence type="inferred from homology"/>
<evidence type="ECO:0000256" key="4">
    <source>
        <dbReference type="ARBA" id="ARBA00022801"/>
    </source>
</evidence>
<dbReference type="Gene3D" id="3.20.20.80">
    <property type="entry name" value="Glycosidases"/>
    <property type="match status" value="1"/>
</dbReference>
<dbReference type="PANTHER" id="PTHR22600">
    <property type="entry name" value="BETA-HEXOSAMINIDASE"/>
    <property type="match status" value="1"/>
</dbReference>
<dbReference type="Gene3D" id="3.30.379.10">
    <property type="entry name" value="Chitobiase/beta-hexosaminidase domain 2-like"/>
    <property type="match status" value="1"/>
</dbReference>
<dbReference type="PRINTS" id="PR00738">
    <property type="entry name" value="GLHYDRLASE20"/>
</dbReference>
<gene>
    <name evidence="8" type="ORF">IBL28_03210</name>
</gene>
<dbReference type="GO" id="GO:0004563">
    <property type="term" value="F:beta-N-acetylhexosaminidase activity"/>
    <property type="evidence" value="ECO:0007669"/>
    <property type="project" value="UniProtKB-EC"/>
</dbReference>
<evidence type="ECO:0000313" key="9">
    <source>
        <dbReference type="Proteomes" id="UP000653730"/>
    </source>
</evidence>
<accession>A0A926Q0N5</accession>